<accession>A0ACB8TW70</accession>
<dbReference type="EMBL" id="MU274924">
    <property type="protein sequence ID" value="KAI0086301.1"/>
    <property type="molecule type" value="Genomic_DNA"/>
</dbReference>
<evidence type="ECO:0000313" key="1">
    <source>
        <dbReference type="EMBL" id="KAI0086301.1"/>
    </source>
</evidence>
<name>A0ACB8TW70_9APHY</name>
<comment type="caution">
    <text evidence="1">The sequence shown here is derived from an EMBL/GenBank/DDBJ whole genome shotgun (WGS) entry which is preliminary data.</text>
</comment>
<reference evidence="1" key="1">
    <citation type="journal article" date="2021" name="Environ. Microbiol.">
        <title>Gene family expansions and transcriptome signatures uncover fungal adaptations to wood decay.</title>
        <authorList>
            <person name="Hage H."/>
            <person name="Miyauchi S."/>
            <person name="Viragh M."/>
            <person name="Drula E."/>
            <person name="Min B."/>
            <person name="Chaduli D."/>
            <person name="Navarro D."/>
            <person name="Favel A."/>
            <person name="Norest M."/>
            <person name="Lesage-Meessen L."/>
            <person name="Balint B."/>
            <person name="Merenyi Z."/>
            <person name="de Eugenio L."/>
            <person name="Morin E."/>
            <person name="Martinez A.T."/>
            <person name="Baldrian P."/>
            <person name="Stursova M."/>
            <person name="Martinez M.J."/>
            <person name="Novotny C."/>
            <person name="Magnuson J.K."/>
            <person name="Spatafora J.W."/>
            <person name="Maurice S."/>
            <person name="Pangilinan J."/>
            <person name="Andreopoulos W."/>
            <person name="LaButti K."/>
            <person name="Hundley H."/>
            <person name="Na H."/>
            <person name="Kuo A."/>
            <person name="Barry K."/>
            <person name="Lipzen A."/>
            <person name="Henrissat B."/>
            <person name="Riley R."/>
            <person name="Ahrendt S."/>
            <person name="Nagy L.G."/>
            <person name="Grigoriev I.V."/>
            <person name="Martin F."/>
            <person name="Rosso M.N."/>
        </authorList>
    </citation>
    <scope>NUCLEOTIDE SEQUENCE</scope>
    <source>
        <strain evidence="1">CBS 384.51</strain>
    </source>
</reference>
<evidence type="ECO:0000313" key="2">
    <source>
        <dbReference type="Proteomes" id="UP001055072"/>
    </source>
</evidence>
<proteinExistence type="predicted"/>
<gene>
    <name evidence="1" type="ORF">BDY19DRAFT_1074916</name>
</gene>
<dbReference type="Proteomes" id="UP001055072">
    <property type="component" value="Unassembled WGS sequence"/>
</dbReference>
<keyword evidence="2" id="KW-1185">Reference proteome</keyword>
<organism evidence="1 2">
    <name type="scientific">Irpex rosettiformis</name>
    <dbReference type="NCBI Taxonomy" id="378272"/>
    <lineage>
        <taxon>Eukaryota</taxon>
        <taxon>Fungi</taxon>
        <taxon>Dikarya</taxon>
        <taxon>Basidiomycota</taxon>
        <taxon>Agaricomycotina</taxon>
        <taxon>Agaricomycetes</taxon>
        <taxon>Polyporales</taxon>
        <taxon>Irpicaceae</taxon>
        <taxon>Irpex</taxon>
    </lineage>
</organism>
<sequence length="185" mass="20504">MGSASSKVTRKLPKTKPSWSSARTPASGEPVVQSPKQANLPPEAQRASETRTEAIEEDSRDPHFLAKLNQLGPVKVDHHMRTYQATASHARHAYETRKQSELEARSFRPSKNHILVSSLGDLLNECKAATSPQEIEAIAQRYGIDVSTLENLRNLVNNPTVDPDSIVKTVGPDGEERITMQVKWE</sequence>
<protein>
    <submittedName>
        <fullName evidence="1">Uncharacterized protein</fullName>
    </submittedName>
</protein>